<protein>
    <submittedName>
        <fullName evidence="1">Uncharacterized protein</fullName>
    </submittedName>
</protein>
<proteinExistence type="predicted"/>
<dbReference type="Proteomes" id="UP001189429">
    <property type="component" value="Unassembled WGS sequence"/>
</dbReference>
<organism evidence="1 2">
    <name type="scientific">Prorocentrum cordatum</name>
    <dbReference type="NCBI Taxonomy" id="2364126"/>
    <lineage>
        <taxon>Eukaryota</taxon>
        <taxon>Sar</taxon>
        <taxon>Alveolata</taxon>
        <taxon>Dinophyceae</taxon>
        <taxon>Prorocentrales</taxon>
        <taxon>Prorocentraceae</taxon>
        <taxon>Prorocentrum</taxon>
    </lineage>
</organism>
<reference evidence="1" key="1">
    <citation type="submission" date="2023-10" db="EMBL/GenBank/DDBJ databases">
        <authorList>
            <person name="Chen Y."/>
            <person name="Shah S."/>
            <person name="Dougan E. K."/>
            <person name="Thang M."/>
            <person name="Chan C."/>
        </authorList>
    </citation>
    <scope>NUCLEOTIDE SEQUENCE [LARGE SCALE GENOMIC DNA]</scope>
</reference>
<dbReference type="EMBL" id="CAUYUJ010015171">
    <property type="protein sequence ID" value="CAK0850718.1"/>
    <property type="molecule type" value="Genomic_DNA"/>
</dbReference>
<sequence>MALVLPGGGQLRHQRDIRLRVDHGPPRRYWLVWDHMQQAHEIGNPPAGEAWAVEYDEKGCAHLESKHIEIADAVGEWLEVTDPQRCEYFLGKLLELLMDLDMEERITEEGIAGTVLKLVKEHPAFTNRYASASSSRFMGAVTRAIEGDAVFALRGLGFSILNAMRGNVDPKKFLLLEQTSASITVPAGAAPLPPTKQASNQVSEMRKATKDASEIAMLMHENPDNRFKQRIIASIGERYKKAFGDRSRRCRSVEGAVKWQLEALRGTFFNPICGTFDIFNQPWELEHIGLSTTFRNAPALDLDHPMVRRDLENFRKLDGVKDAFIKKVVRRSTFSGLPGKQLSNVCEEAGFEPTPRLLDWAKRKQYRIVGSRVCEDAGNRARRAQEKAKTNEFSASKVWETLIRKEVLSKVHKFQDLCTRGQRTPRNPKLPKKMYKPAPRSANKRIKLSQIISFSSTPPWNSPGVANSNQCVADAYLTEWAIANDKQGDMRYCWMCAIAGKGLLLLRQGGAANPWFAVLGNESDVVLLVHPVVEDAARGVYKLAVDDDAKKVHAVVICNPADVEAIPVAVDPPVNVYARNGADAAAVDIATMRAPFKPIRGPENLYRAVAREAFYDFKLPFLREVGKVGVPEFDRTLNLFETLRILVQHFLPELAPGDLSATLQKRTTASFFNFEEFYELDECDDVIPKDDQKKARQKVKDYKSMKLETDEFTEHWLEYNRKVHALPERAEPDASKPETPLHRCKGPLWLPKGAITQPEASRMCPPNASIWRCNAGTGGWHVHPMPYPRWSRPWVPFGHDKACQLVLQYAWVLWLRDNRLRPGDCPIDGLFTLGQERFKDVLDAVFRGDMAVGKKTPCSGSGTAAVFQLRRSPKAGAKAPAGKPKAKGLAAKAAAKPAANAFDAAAKAAFD</sequence>
<accession>A0ABN9TZP2</accession>
<gene>
    <name evidence="1" type="ORF">PCOR1329_LOCUS43036</name>
</gene>
<evidence type="ECO:0000313" key="2">
    <source>
        <dbReference type="Proteomes" id="UP001189429"/>
    </source>
</evidence>
<keyword evidence="2" id="KW-1185">Reference proteome</keyword>
<comment type="caution">
    <text evidence="1">The sequence shown here is derived from an EMBL/GenBank/DDBJ whole genome shotgun (WGS) entry which is preliminary data.</text>
</comment>
<evidence type="ECO:0000313" key="1">
    <source>
        <dbReference type="EMBL" id="CAK0850718.1"/>
    </source>
</evidence>
<name>A0ABN9TZP2_9DINO</name>